<name>X6NUL7_RETFI</name>
<evidence type="ECO:0000313" key="2">
    <source>
        <dbReference type="Proteomes" id="UP000023152"/>
    </source>
</evidence>
<sequence>MSSEFKQWCRIKIEKMNKEVDAEVVIQMLCSISEEQSIRDNIYDVFGNNHDSVQFVDTFLLTRKSERQNAQKASGQHQGVTFLFLSFLLQENTKNPKEKIKFFPSNWKGLFPAK</sequence>
<dbReference type="EMBL" id="ASPP01005878">
    <property type="protein sequence ID" value="ETO29721.1"/>
    <property type="molecule type" value="Genomic_DNA"/>
</dbReference>
<organism evidence="1 2">
    <name type="scientific">Reticulomyxa filosa</name>
    <dbReference type="NCBI Taxonomy" id="46433"/>
    <lineage>
        <taxon>Eukaryota</taxon>
        <taxon>Sar</taxon>
        <taxon>Rhizaria</taxon>
        <taxon>Retaria</taxon>
        <taxon>Foraminifera</taxon>
        <taxon>Monothalamids</taxon>
        <taxon>Reticulomyxidae</taxon>
        <taxon>Reticulomyxa</taxon>
    </lineage>
</organism>
<dbReference type="AlphaFoldDB" id="X6NUL7"/>
<dbReference type="Proteomes" id="UP000023152">
    <property type="component" value="Unassembled WGS sequence"/>
</dbReference>
<reference evidence="1 2" key="1">
    <citation type="journal article" date="2013" name="Curr. Biol.">
        <title>The Genome of the Foraminiferan Reticulomyxa filosa.</title>
        <authorList>
            <person name="Glockner G."/>
            <person name="Hulsmann N."/>
            <person name="Schleicher M."/>
            <person name="Noegel A.A."/>
            <person name="Eichinger L."/>
            <person name="Gallinger C."/>
            <person name="Pawlowski J."/>
            <person name="Sierra R."/>
            <person name="Euteneuer U."/>
            <person name="Pillet L."/>
            <person name="Moustafa A."/>
            <person name="Platzer M."/>
            <person name="Groth M."/>
            <person name="Szafranski K."/>
            <person name="Schliwa M."/>
        </authorList>
    </citation>
    <scope>NUCLEOTIDE SEQUENCE [LARGE SCALE GENOMIC DNA]</scope>
</reference>
<comment type="caution">
    <text evidence="1">The sequence shown here is derived from an EMBL/GenBank/DDBJ whole genome shotgun (WGS) entry which is preliminary data.</text>
</comment>
<proteinExistence type="predicted"/>
<protein>
    <submittedName>
        <fullName evidence="1">Uncharacterized protein</fullName>
    </submittedName>
</protein>
<gene>
    <name evidence="1" type="ORF">RFI_07397</name>
</gene>
<keyword evidence="2" id="KW-1185">Reference proteome</keyword>
<accession>X6NUL7</accession>
<evidence type="ECO:0000313" key="1">
    <source>
        <dbReference type="EMBL" id="ETO29721.1"/>
    </source>
</evidence>